<reference evidence="2 3" key="1">
    <citation type="submission" date="2020-04" db="EMBL/GenBank/DDBJ databases">
        <title>Flammeovirga sp. SR4, a novel species isolated from seawater.</title>
        <authorList>
            <person name="Wang X."/>
        </authorList>
    </citation>
    <scope>NUCLEOTIDE SEQUENCE [LARGE SCALE GENOMIC DNA]</scope>
    <source>
        <strain evidence="2 3">ATCC 23126</strain>
    </source>
</reference>
<dbReference type="Proteomes" id="UP000576082">
    <property type="component" value="Unassembled WGS sequence"/>
</dbReference>
<protein>
    <submittedName>
        <fullName evidence="2">Uncharacterized protein</fullName>
    </submittedName>
</protein>
<dbReference type="RefSeq" id="WP_169659883.1">
    <property type="nucleotide sequence ID" value="NZ_JABANE010000108.1"/>
</dbReference>
<feature type="chain" id="PRO_5031067915" evidence="1">
    <location>
        <begin position="20"/>
        <end position="159"/>
    </location>
</feature>
<dbReference type="AlphaFoldDB" id="A0A7X9RZR3"/>
<accession>A0A7X9RZR3</accession>
<feature type="signal peptide" evidence="1">
    <location>
        <begin position="1"/>
        <end position="19"/>
    </location>
</feature>
<organism evidence="2 3">
    <name type="scientific">Flammeovirga aprica JL-4</name>
    <dbReference type="NCBI Taxonomy" id="694437"/>
    <lineage>
        <taxon>Bacteria</taxon>
        <taxon>Pseudomonadati</taxon>
        <taxon>Bacteroidota</taxon>
        <taxon>Cytophagia</taxon>
        <taxon>Cytophagales</taxon>
        <taxon>Flammeovirgaceae</taxon>
        <taxon>Flammeovirga</taxon>
    </lineage>
</organism>
<dbReference type="EMBL" id="JABANE010000108">
    <property type="protein sequence ID" value="NME71675.1"/>
    <property type="molecule type" value="Genomic_DNA"/>
</dbReference>
<keyword evidence="1" id="KW-0732">Signal</keyword>
<sequence length="159" mass="18169">MKKIIIVIFLSLCSLTMFGQEQPVTYIKLEVKHPMGKIPYNYVKIEIIKSTSNASKVTLSLNSRPSLLDGQWDYSNKNETYDITVKDFHSLSERMKDLDITQYLDKISIDGYSAIITYGNVHNNISYRFGGLQEGKNYSITSLCQDILMLSKLDPDEIL</sequence>
<evidence type="ECO:0000256" key="1">
    <source>
        <dbReference type="SAM" id="SignalP"/>
    </source>
</evidence>
<proteinExistence type="predicted"/>
<name>A0A7X9RZR3_9BACT</name>
<keyword evidence="3" id="KW-1185">Reference proteome</keyword>
<comment type="caution">
    <text evidence="2">The sequence shown here is derived from an EMBL/GenBank/DDBJ whole genome shotgun (WGS) entry which is preliminary data.</text>
</comment>
<evidence type="ECO:0000313" key="2">
    <source>
        <dbReference type="EMBL" id="NME71675.1"/>
    </source>
</evidence>
<evidence type="ECO:0000313" key="3">
    <source>
        <dbReference type="Proteomes" id="UP000576082"/>
    </source>
</evidence>
<gene>
    <name evidence="2" type="ORF">HHU12_27165</name>
</gene>